<evidence type="ECO:0000256" key="2">
    <source>
        <dbReference type="ARBA" id="ARBA00022840"/>
    </source>
</evidence>
<dbReference type="GO" id="GO:0016887">
    <property type="term" value="F:ATP hydrolysis activity"/>
    <property type="evidence" value="ECO:0007669"/>
    <property type="project" value="InterPro"/>
</dbReference>
<proteinExistence type="predicted"/>
<reference evidence="4" key="1">
    <citation type="submission" date="2016-09" db="EMBL/GenBank/DDBJ databases">
        <title>Genome sequence of Chlorobaculum limnaeum.</title>
        <authorList>
            <person name="Liu Z."/>
            <person name="Tank M."/>
            <person name="Bryant D.A."/>
        </authorList>
    </citation>
    <scope>NUCLEOTIDE SEQUENCE [LARGE SCALE GENOMIC DNA]</scope>
    <source>
        <strain evidence="4">DSM 1677</strain>
    </source>
</reference>
<dbReference type="CDD" id="cd03228">
    <property type="entry name" value="ABCC_MRP_Like"/>
    <property type="match status" value="1"/>
</dbReference>
<keyword evidence="1" id="KW-0547">Nucleotide-binding</keyword>
<dbReference type="Pfam" id="PF00005">
    <property type="entry name" value="ABC_tran"/>
    <property type="match status" value="1"/>
</dbReference>
<organism evidence="4 5">
    <name type="scientific">Chlorobaculum limnaeum</name>
    <dbReference type="NCBI Taxonomy" id="274537"/>
    <lineage>
        <taxon>Bacteria</taxon>
        <taxon>Pseudomonadati</taxon>
        <taxon>Chlorobiota</taxon>
        <taxon>Chlorobiia</taxon>
        <taxon>Chlorobiales</taxon>
        <taxon>Chlorobiaceae</taxon>
        <taxon>Chlorobaculum</taxon>
    </lineage>
</organism>
<accession>A0A1D8D3R1</accession>
<dbReference type="PANTHER" id="PTHR43423">
    <property type="entry name" value="ABC TRANSPORTER I FAMILY MEMBER 17"/>
    <property type="match status" value="1"/>
</dbReference>
<dbReference type="SMART" id="SM00382">
    <property type="entry name" value="AAA"/>
    <property type="match status" value="1"/>
</dbReference>
<keyword evidence="2" id="KW-0067">ATP-binding</keyword>
<dbReference type="InterPro" id="IPR027417">
    <property type="entry name" value="P-loop_NTPase"/>
</dbReference>
<evidence type="ECO:0000259" key="3">
    <source>
        <dbReference type="PROSITE" id="PS50893"/>
    </source>
</evidence>
<dbReference type="GO" id="GO:0005524">
    <property type="term" value="F:ATP binding"/>
    <property type="evidence" value="ECO:0007669"/>
    <property type="project" value="UniProtKB-KW"/>
</dbReference>
<name>A0A1D8D3R1_CHLLM</name>
<dbReference type="RefSeq" id="WP_069809429.1">
    <property type="nucleotide sequence ID" value="NZ_CP017305.1"/>
</dbReference>
<gene>
    <name evidence="4" type="ORF">BIU88_05535</name>
</gene>
<dbReference type="InterPro" id="IPR003593">
    <property type="entry name" value="AAA+_ATPase"/>
</dbReference>
<dbReference type="Proteomes" id="UP000095185">
    <property type="component" value="Chromosome"/>
</dbReference>
<evidence type="ECO:0000313" key="4">
    <source>
        <dbReference type="EMBL" id="AOS83657.1"/>
    </source>
</evidence>
<dbReference type="Gene3D" id="3.40.50.300">
    <property type="entry name" value="P-loop containing nucleotide triphosphate hydrolases"/>
    <property type="match status" value="1"/>
</dbReference>
<dbReference type="EMBL" id="CP017305">
    <property type="protein sequence ID" value="AOS83657.1"/>
    <property type="molecule type" value="Genomic_DNA"/>
</dbReference>
<evidence type="ECO:0000256" key="1">
    <source>
        <dbReference type="ARBA" id="ARBA00022741"/>
    </source>
</evidence>
<evidence type="ECO:0000313" key="5">
    <source>
        <dbReference type="Proteomes" id="UP000095185"/>
    </source>
</evidence>
<keyword evidence="5" id="KW-1185">Reference proteome</keyword>
<dbReference type="PROSITE" id="PS50893">
    <property type="entry name" value="ABC_TRANSPORTER_2"/>
    <property type="match status" value="1"/>
</dbReference>
<sequence>MAKLLELRDLSFGYDKDGPLLFEHLSLSVGTGEFLIIKGASGSGKSTLLRLICRLNTPRSGSILFKGRNTANIPPPELRSKVTYVAQIPQMIEGTIRDNLLLSFTFAQGRRKAAPDDATLERMLEAFYLHGVGLEQSASKLSVGQKQRLSIMRAILNVPDMLLLDEPTSALDAESAAMVFSIIERLNTEEGKTLIIVTHSDYSPAVPRVRKCIFRNGNLECA</sequence>
<dbReference type="SUPFAM" id="SSF52540">
    <property type="entry name" value="P-loop containing nucleoside triphosphate hydrolases"/>
    <property type="match status" value="1"/>
</dbReference>
<dbReference type="KEGG" id="clz:BIU88_05535"/>
<dbReference type="OrthoDB" id="9769100at2"/>
<protein>
    <submittedName>
        <fullName evidence="4">ABC transporter</fullName>
    </submittedName>
</protein>
<dbReference type="STRING" id="274537.BIU88_05535"/>
<dbReference type="AlphaFoldDB" id="A0A1D8D3R1"/>
<feature type="domain" description="ABC transporter" evidence="3">
    <location>
        <begin position="5"/>
        <end position="222"/>
    </location>
</feature>
<dbReference type="PANTHER" id="PTHR43423:SF1">
    <property type="entry name" value="ABC TRANSPORTER I FAMILY MEMBER 17"/>
    <property type="match status" value="1"/>
</dbReference>
<dbReference type="InterPro" id="IPR003439">
    <property type="entry name" value="ABC_transporter-like_ATP-bd"/>
</dbReference>